<sequence>MDRSTSLSRQEESPGTAPQNNGFFRSRAGSFFGGTSRIGAPNARSTSSSKTRAPRIGLFMFSGERIERLRPLQSDYASGYRRPPPVGPSSIELAEAGLSGPHVQAQGHENSSRRSRLQAGTGVPQGNFGAPPRRKHRDKSKRERFCGGPGMKSKEARKKLVDCALAGFLLMGIFIIYLALSLSNTIDKREFHVVFILALIILVIYFCHSFIRFFMLAWRPPPAHPPPAAPKAVGTFEYAQPDQPIPVILARDEEIMTEADANNRTGRNGNLSGLAPPPPAYGLWRNSVKINPNLVHWRRREPTGPQRGNAESEDPNDGPYRPPSYISDDGVHYVVDVQPQSRLRAPDESDVHPAERLGRKQ</sequence>
<name>A0A0H1BBR8_9EURO</name>
<evidence type="ECO:0000313" key="3">
    <source>
        <dbReference type="EMBL" id="KLJ06696.1"/>
    </source>
</evidence>
<evidence type="ECO:0000256" key="1">
    <source>
        <dbReference type="SAM" id="MobiDB-lite"/>
    </source>
</evidence>
<dbReference type="Proteomes" id="UP000053573">
    <property type="component" value="Unassembled WGS sequence"/>
</dbReference>
<keyword evidence="2" id="KW-0472">Membrane</keyword>
<dbReference type="AlphaFoldDB" id="A0A0H1BBR8"/>
<evidence type="ECO:0000313" key="4">
    <source>
        <dbReference type="Proteomes" id="UP000053573"/>
    </source>
</evidence>
<feature type="transmembrane region" description="Helical" evidence="2">
    <location>
        <begin position="192"/>
        <end position="211"/>
    </location>
</feature>
<feature type="compositionally biased region" description="Basic and acidic residues" evidence="1">
    <location>
        <begin position="344"/>
        <end position="361"/>
    </location>
</feature>
<keyword evidence="4" id="KW-1185">Reference proteome</keyword>
<gene>
    <name evidence="3" type="ORF">EMPG_17807</name>
</gene>
<feature type="compositionally biased region" description="Low complexity" evidence="1">
    <location>
        <begin position="22"/>
        <end position="37"/>
    </location>
</feature>
<protein>
    <submittedName>
        <fullName evidence="3">Uncharacterized protein</fullName>
    </submittedName>
</protein>
<keyword evidence="2" id="KW-0812">Transmembrane</keyword>
<evidence type="ECO:0000256" key="2">
    <source>
        <dbReference type="SAM" id="Phobius"/>
    </source>
</evidence>
<feature type="transmembrane region" description="Helical" evidence="2">
    <location>
        <begin position="160"/>
        <end position="180"/>
    </location>
</feature>
<reference evidence="4" key="1">
    <citation type="journal article" date="2015" name="PLoS Genet.">
        <title>The dynamic genome and transcriptome of the human fungal pathogen Blastomyces and close relative Emmonsia.</title>
        <authorList>
            <person name="Munoz J.F."/>
            <person name="Gauthier G.M."/>
            <person name="Desjardins C.A."/>
            <person name="Gallo J.E."/>
            <person name="Holder J."/>
            <person name="Sullivan T.D."/>
            <person name="Marty A.J."/>
            <person name="Carmen J.C."/>
            <person name="Chen Z."/>
            <person name="Ding L."/>
            <person name="Gujja S."/>
            <person name="Magrini V."/>
            <person name="Misas E."/>
            <person name="Mitreva M."/>
            <person name="Priest M."/>
            <person name="Saif S."/>
            <person name="Whiston E.A."/>
            <person name="Young S."/>
            <person name="Zeng Q."/>
            <person name="Goldman W.E."/>
            <person name="Mardis E.R."/>
            <person name="Taylor J.W."/>
            <person name="McEwen J.G."/>
            <person name="Clay O.K."/>
            <person name="Klein B.S."/>
            <person name="Cuomo C.A."/>
        </authorList>
    </citation>
    <scope>NUCLEOTIDE SEQUENCE [LARGE SCALE GENOMIC DNA]</scope>
    <source>
        <strain evidence="4">UAMH 139</strain>
    </source>
</reference>
<feature type="region of interest" description="Disordered" evidence="1">
    <location>
        <begin position="296"/>
        <end position="361"/>
    </location>
</feature>
<feature type="region of interest" description="Disordered" evidence="1">
    <location>
        <begin position="1"/>
        <end position="51"/>
    </location>
</feature>
<proteinExistence type="predicted"/>
<organism evidence="3 4">
    <name type="scientific">Blastomyces silverae</name>
    <dbReference type="NCBI Taxonomy" id="2060906"/>
    <lineage>
        <taxon>Eukaryota</taxon>
        <taxon>Fungi</taxon>
        <taxon>Dikarya</taxon>
        <taxon>Ascomycota</taxon>
        <taxon>Pezizomycotina</taxon>
        <taxon>Eurotiomycetes</taxon>
        <taxon>Eurotiomycetidae</taxon>
        <taxon>Onygenales</taxon>
        <taxon>Ajellomycetaceae</taxon>
        <taxon>Blastomyces</taxon>
    </lineage>
</organism>
<dbReference type="OrthoDB" id="5417811at2759"/>
<keyword evidence="2" id="KW-1133">Transmembrane helix</keyword>
<accession>A0A0H1BBR8</accession>
<dbReference type="EMBL" id="LDEV01002991">
    <property type="protein sequence ID" value="KLJ06696.1"/>
    <property type="molecule type" value="Genomic_DNA"/>
</dbReference>
<comment type="caution">
    <text evidence="3">The sequence shown here is derived from an EMBL/GenBank/DDBJ whole genome shotgun (WGS) entry which is preliminary data.</text>
</comment>
<feature type="region of interest" description="Disordered" evidence="1">
    <location>
        <begin position="101"/>
        <end position="152"/>
    </location>
</feature>